<evidence type="ECO:0008006" key="4">
    <source>
        <dbReference type="Google" id="ProtNLM"/>
    </source>
</evidence>
<evidence type="ECO:0000313" key="2">
    <source>
        <dbReference type="EMBL" id="BDL44619.1"/>
    </source>
</evidence>
<reference evidence="2" key="1">
    <citation type="submission" date="2022-06" db="EMBL/GenBank/DDBJ databases">
        <title>Akkermansia biwalacus sp. nov., an anaerobic mucin-degrading bacterium isolated from human intestine.</title>
        <authorList>
            <person name="Kobayashi Y."/>
            <person name="Inoue S."/>
            <person name="Kawahara T."/>
            <person name="Kohda N."/>
        </authorList>
    </citation>
    <scope>NUCLEOTIDE SEQUENCE</scope>
    <source>
        <strain evidence="2">WON2089</strain>
    </source>
</reference>
<dbReference type="Proteomes" id="UP001062263">
    <property type="component" value="Chromosome"/>
</dbReference>
<feature type="chain" id="PRO_5046178379" description="Thioredoxin domain-containing protein" evidence="1">
    <location>
        <begin position="26"/>
        <end position="331"/>
    </location>
</feature>
<keyword evidence="1" id="KW-0732">Signal</keyword>
<organism evidence="2 3">
    <name type="scientific">Akkermansia biwaensis</name>
    <dbReference type="NCBI Taxonomy" id="2946555"/>
    <lineage>
        <taxon>Bacteria</taxon>
        <taxon>Pseudomonadati</taxon>
        <taxon>Verrucomicrobiota</taxon>
        <taxon>Verrucomicrobiia</taxon>
        <taxon>Verrucomicrobiales</taxon>
        <taxon>Akkermansiaceae</taxon>
        <taxon>Akkermansia</taxon>
    </lineage>
</organism>
<protein>
    <recommendedName>
        <fullName evidence="4">Thioredoxin domain-containing protein</fullName>
    </recommendedName>
</protein>
<gene>
    <name evidence="2" type="ORF">Abiwalacus_21930</name>
</gene>
<sequence length="331" mass="36414">MNSMRRGAVISGIWLAAVLSAVVRAAPETPAASDAAVPPPSPVLVVYASANPGAEEARWLAALQPEGEGRRILDGHVKDVQIVTMPSRPALEDWGEEGRLFRASLHGVRALPTVIMLDSKGRVFDWMAGGADEASLPGKVALLKEKASRVRPLTVVNDIPKGGDPREEAAAICRAMEQVPAEAWYRDYPRTMKRLEKLDCTEPSFLAAREAADRLAKNRETASLLRESFLARDAFSIRDCLAAWRKKADDPALPVADRQLLLLAMVHPLWVRLEEVLYQGAHSAESEEAFNSAIAVLEEVRDMDRSSVCGRRAHQLREELRKARLAAARYD</sequence>
<keyword evidence="3" id="KW-1185">Reference proteome</keyword>
<name>A0ABN6QLG6_9BACT</name>
<evidence type="ECO:0000313" key="3">
    <source>
        <dbReference type="Proteomes" id="UP001062263"/>
    </source>
</evidence>
<dbReference type="EMBL" id="AP025943">
    <property type="protein sequence ID" value="BDL44619.1"/>
    <property type="molecule type" value="Genomic_DNA"/>
</dbReference>
<proteinExistence type="predicted"/>
<accession>A0ABN6QLG6</accession>
<dbReference type="RefSeq" id="WP_215433898.1">
    <property type="nucleotide sequence ID" value="NZ_AP025943.1"/>
</dbReference>
<feature type="signal peptide" evidence="1">
    <location>
        <begin position="1"/>
        <end position="25"/>
    </location>
</feature>
<evidence type="ECO:0000256" key="1">
    <source>
        <dbReference type="SAM" id="SignalP"/>
    </source>
</evidence>